<keyword evidence="2" id="KW-0808">Transferase</keyword>
<organism evidence="6 7">
    <name type="scientific">Rhizosaccharibacter radicis</name>
    <dbReference type="NCBI Taxonomy" id="2782605"/>
    <lineage>
        <taxon>Bacteria</taxon>
        <taxon>Pseudomonadati</taxon>
        <taxon>Pseudomonadota</taxon>
        <taxon>Alphaproteobacteria</taxon>
        <taxon>Acetobacterales</taxon>
        <taxon>Acetobacteraceae</taxon>
        <taxon>Rhizosaccharibacter</taxon>
    </lineage>
</organism>
<sequence length="483" mass="52019">MPAEDAFGRLKALVIERTLHHYYEDKDALLLDRLRRRATALALDLPEYLLLLEDPASGPKEWRRLEAEITVGETFFFRFAEQFAALEQHVLPALIAARAAQKRLRIWSAGCSTGAEPYSIAILLDRLLGADRPDWTINILGSDINEDALSAARRGEYGDWSLRSLGEAERRQDFLPGADGRRWTIKPRFRGGVRFERLNLLSLLEGAAPLQLSDYDLILCRNVLIYFRPDMSGRLVDALAARLQPDGWLLLGHAEAGLTTSSALRPVTLAGTLLYRRALQNAAPDPLASRGPGPAAVEPAGTAVLRAPASAGARRPSPGAVLPPVPSGRTAGARAAPPSPASLSVILPALEAADAVRAVADQGRLDEAWTLCGNALAAAPLDAALHMEAGLLHAAMDRAAEAEAAFRRALYLCNRFAMAHYHLGLLLADQNRVGAARRAFAEAGRLARALPPDEPVPGGGRITGEKLAALAGFDWLSGREDVP</sequence>
<evidence type="ECO:0000256" key="2">
    <source>
        <dbReference type="ARBA" id="ARBA00022679"/>
    </source>
</evidence>
<dbReference type="SMART" id="SM00138">
    <property type="entry name" value="MeTrc"/>
    <property type="match status" value="1"/>
</dbReference>
<dbReference type="SUPFAM" id="SSF47757">
    <property type="entry name" value="Chemotaxis receptor methyltransferase CheR, N-terminal domain"/>
    <property type="match status" value="1"/>
</dbReference>
<feature type="compositionally biased region" description="Low complexity" evidence="4">
    <location>
        <begin position="308"/>
        <end position="320"/>
    </location>
</feature>
<keyword evidence="3" id="KW-0949">S-adenosyl-L-methionine</keyword>
<evidence type="ECO:0000256" key="4">
    <source>
        <dbReference type="SAM" id="MobiDB-lite"/>
    </source>
</evidence>
<keyword evidence="7" id="KW-1185">Reference proteome</keyword>
<dbReference type="EMBL" id="JAMZEJ010000005">
    <property type="protein sequence ID" value="MCQ8240940.1"/>
    <property type="molecule type" value="Genomic_DNA"/>
</dbReference>
<dbReference type="Gene3D" id="1.25.40.10">
    <property type="entry name" value="Tetratricopeptide repeat domain"/>
    <property type="match status" value="1"/>
</dbReference>
<dbReference type="GO" id="GO:0008168">
    <property type="term" value="F:methyltransferase activity"/>
    <property type="evidence" value="ECO:0007669"/>
    <property type="project" value="UniProtKB-KW"/>
</dbReference>
<name>A0ABT1VX61_9PROT</name>
<dbReference type="InterPro" id="IPR050903">
    <property type="entry name" value="Bact_Chemotaxis_MeTrfase"/>
</dbReference>
<dbReference type="Proteomes" id="UP001524547">
    <property type="component" value="Unassembled WGS sequence"/>
</dbReference>
<evidence type="ECO:0000256" key="1">
    <source>
        <dbReference type="ARBA" id="ARBA00022603"/>
    </source>
</evidence>
<feature type="domain" description="CheR-type methyltransferase" evidence="5">
    <location>
        <begin position="1"/>
        <end position="280"/>
    </location>
</feature>
<dbReference type="InterPro" id="IPR000780">
    <property type="entry name" value="CheR_MeTrfase"/>
</dbReference>
<dbReference type="PANTHER" id="PTHR24422:SF19">
    <property type="entry name" value="CHEMOTAXIS PROTEIN METHYLTRANSFERASE"/>
    <property type="match status" value="1"/>
</dbReference>
<dbReference type="Gene3D" id="3.40.50.150">
    <property type="entry name" value="Vaccinia Virus protein VP39"/>
    <property type="match status" value="1"/>
</dbReference>
<dbReference type="SUPFAM" id="SSF48452">
    <property type="entry name" value="TPR-like"/>
    <property type="match status" value="1"/>
</dbReference>
<dbReference type="PRINTS" id="PR00996">
    <property type="entry name" value="CHERMTFRASE"/>
</dbReference>
<dbReference type="InterPro" id="IPR029063">
    <property type="entry name" value="SAM-dependent_MTases_sf"/>
</dbReference>
<evidence type="ECO:0000313" key="6">
    <source>
        <dbReference type="EMBL" id="MCQ8240940.1"/>
    </source>
</evidence>
<dbReference type="RefSeq" id="WP_422919688.1">
    <property type="nucleotide sequence ID" value="NZ_JAMZEJ010000005.1"/>
</dbReference>
<dbReference type="PANTHER" id="PTHR24422">
    <property type="entry name" value="CHEMOTAXIS PROTEIN METHYLTRANSFERASE"/>
    <property type="match status" value="1"/>
</dbReference>
<dbReference type="InterPro" id="IPR022642">
    <property type="entry name" value="CheR_C"/>
</dbReference>
<dbReference type="GO" id="GO:0032259">
    <property type="term" value="P:methylation"/>
    <property type="evidence" value="ECO:0007669"/>
    <property type="project" value="UniProtKB-KW"/>
</dbReference>
<accession>A0ABT1VX61</accession>
<evidence type="ECO:0000259" key="5">
    <source>
        <dbReference type="PROSITE" id="PS50123"/>
    </source>
</evidence>
<reference evidence="6 7" key="1">
    <citation type="submission" date="2022-06" db="EMBL/GenBank/DDBJ databases">
        <title>Rhizosaccharibacter gen. nov. sp. nov. KSS12, endophytic bacteria isolated from sugarcane.</title>
        <authorList>
            <person name="Pitiwittayakul N."/>
        </authorList>
    </citation>
    <scope>NUCLEOTIDE SEQUENCE [LARGE SCALE GENOMIC DNA]</scope>
    <source>
        <strain evidence="6 7">KSS12</strain>
    </source>
</reference>
<comment type="caution">
    <text evidence="6">The sequence shown here is derived from an EMBL/GenBank/DDBJ whole genome shotgun (WGS) entry which is preliminary data.</text>
</comment>
<proteinExistence type="predicted"/>
<dbReference type="PROSITE" id="PS50123">
    <property type="entry name" value="CHER"/>
    <property type="match status" value="1"/>
</dbReference>
<keyword evidence="1 6" id="KW-0489">Methyltransferase</keyword>
<evidence type="ECO:0000256" key="3">
    <source>
        <dbReference type="ARBA" id="ARBA00022691"/>
    </source>
</evidence>
<dbReference type="SUPFAM" id="SSF53335">
    <property type="entry name" value="S-adenosyl-L-methionine-dependent methyltransferases"/>
    <property type="match status" value="1"/>
</dbReference>
<feature type="region of interest" description="Disordered" evidence="4">
    <location>
        <begin position="308"/>
        <end position="336"/>
    </location>
</feature>
<dbReference type="Pfam" id="PF01739">
    <property type="entry name" value="CheR"/>
    <property type="match status" value="1"/>
</dbReference>
<gene>
    <name evidence="6" type="ORF">NFI88_08840</name>
</gene>
<protein>
    <submittedName>
        <fullName evidence="6">Protein-glutamate methyltransferase</fullName>
    </submittedName>
</protein>
<dbReference type="InterPro" id="IPR011990">
    <property type="entry name" value="TPR-like_helical_dom_sf"/>
</dbReference>
<feature type="compositionally biased region" description="Low complexity" evidence="4">
    <location>
        <begin position="327"/>
        <end position="336"/>
    </location>
</feature>
<evidence type="ECO:0000313" key="7">
    <source>
        <dbReference type="Proteomes" id="UP001524547"/>
    </source>
</evidence>